<dbReference type="EMBL" id="OU963867">
    <property type="protein sequence ID" value="CAH0391536.1"/>
    <property type="molecule type" value="Genomic_DNA"/>
</dbReference>
<sequence length="216" mass="25891">MDPCERNTKNFRRHDFVFVGEVQDKFKRSKLPNNRETLQVLFNEIQINGKTINDSIWHTTKLIVPFWTKISRIPIIQEIKIFGKLKKLYEEWRLLKKNRLRKSASQISKEAKFQERLEELFDIARSDALTKMENEEDKQFLTQQRLPGRPGTITQRKDVKLATEECALLLKRRRSDERKEQRKRFKETYEKRNSYVQVDQEFGGLLTTITSLELRT</sequence>
<evidence type="ECO:0000313" key="2">
    <source>
        <dbReference type="Proteomes" id="UP001152759"/>
    </source>
</evidence>
<gene>
    <name evidence="1" type="ORF">BEMITA_LOCUS10139</name>
</gene>
<reference evidence="1" key="1">
    <citation type="submission" date="2021-12" db="EMBL/GenBank/DDBJ databases">
        <authorList>
            <person name="King R."/>
        </authorList>
    </citation>
    <scope>NUCLEOTIDE SEQUENCE</scope>
</reference>
<accession>A0A9P0AGT0</accession>
<proteinExistence type="predicted"/>
<keyword evidence="2" id="KW-1185">Reference proteome</keyword>
<name>A0A9P0AGT0_BEMTA</name>
<protein>
    <submittedName>
        <fullName evidence="1">Uncharacterized protein</fullName>
    </submittedName>
</protein>
<evidence type="ECO:0000313" key="1">
    <source>
        <dbReference type="EMBL" id="CAH0391536.1"/>
    </source>
</evidence>
<organism evidence="1 2">
    <name type="scientific">Bemisia tabaci</name>
    <name type="common">Sweetpotato whitefly</name>
    <name type="synonym">Aleurodes tabaci</name>
    <dbReference type="NCBI Taxonomy" id="7038"/>
    <lineage>
        <taxon>Eukaryota</taxon>
        <taxon>Metazoa</taxon>
        <taxon>Ecdysozoa</taxon>
        <taxon>Arthropoda</taxon>
        <taxon>Hexapoda</taxon>
        <taxon>Insecta</taxon>
        <taxon>Pterygota</taxon>
        <taxon>Neoptera</taxon>
        <taxon>Paraneoptera</taxon>
        <taxon>Hemiptera</taxon>
        <taxon>Sternorrhyncha</taxon>
        <taxon>Aleyrodoidea</taxon>
        <taxon>Aleyrodidae</taxon>
        <taxon>Aleyrodinae</taxon>
        <taxon>Bemisia</taxon>
    </lineage>
</organism>
<dbReference type="AlphaFoldDB" id="A0A9P0AGT0"/>
<dbReference type="Proteomes" id="UP001152759">
    <property type="component" value="Chromosome 6"/>
</dbReference>